<organism evidence="3 4">
    <name type="scientific">Arthrobacter terrae</name>
    <dbReference type="NCBI Taxonomy" id="2935737"/>
    <lineage>
        <taxon>Bacteria</taxon>
        <taxon>Bacillati</taxon>
        <taxon>Actinomycetota</taxon>
        <taxon>Actinomycetes</taxon>
        <taxon>Micrococcales</taxon>
        <taxon>Micrococcaceae</taxon>
        <taxon>Arthrobacter</taxon>
    </lineage>
</organism>
<dbReference type="RefSeq" id="WP_196394835.1">
    <property type="nucleotide sequence ID" value="NZ_JADNYM010000001.1"/>
</dbReference>
<dbReference type="Pfam" id="PF01261">
    <property type="entry name" value="AP_endonuc_2"/>
    <property type="match status" value="1"/>
</dbReference>
<dbReference type="AlphaFoldDB" id="A0A931CLX7"/>
<dbReference type="PANTHER" id="PTHR12110:SF41">
    <property type="entry name" value="INOSOSE DEHYDRATASE"/>
    <property type="match status" value="1"/>
</dbReference>
<sequence length="340" mass="37270">MSTEPTPYTAENWPISAALLQFSGTDPQGRSVNDADPDFWQAAFAEVAEAGFANTDLTDSWVRPGDLSEDRLAELKLAADNAGTGLPVISAIRRSVIDAKNWEDNLAYSHRTLDAAARLGCEVVSFGLHQALTAEQRKQLWFWTVEGHKDPIGDKEVWGAAVSRLKELGRHAAEVGVLMSLELYEDTYLGSADSAVNLVQDIDLSNVGLNPDIGNLIRLHRPIESWQDLVAKTLPYANYWHVKNYARDEDVARGYYVAVPAPMESGLINYREAFRTAISVGFQGIICTEHYGGDGLSVSAVNQDYLRSRVLPKTADYVLGTSLVAQRRPRSSEASPLGSS</sequence>
<dbReference type="Proteomes" id="UP000655366">
    <property type="component" value="Unassembled WGS sequence"/>
</dbReference>
<evidence type="ECO:0000313" key="4">
    <source>
        <dbReference type="Proteomes" id="UP000655366"/>
    </source>
</evidence>
<evidence type="ECO:0000313" key="3">
    <source>
        <dbReference type="EMBL" id="MBG0737884.1"/>
    </source>
</evidence>
<keyword evidence="3" id="KW-0413">Isomerase</keyword>
<comment type="caution">
    <text evidence="3">The sequence shown here is derived from an EMBL/GenBank/DDBJ whole genome shotgun (WGS) entry which is preliminary data.</text>
</comment>
<name>A0A931CLX7_9MICC</name>
<gene>
    <name evidence="3" type="ORF">IV500_00310</name>
</gene>
<dbReference type="EMBL" id="JADNYM010000001">
    <property type="protein sequence ID" value="MBG0737884.1"/>
    <property type="molecule type" value="Genomic_DNA"/>
</dbReference>
<keyword evidence="1" id="KW-0119">Carbohydrate metabolism</keyword>
<protein>
    <submittedName>
        <fullName evidence="3">Sugar phosphate isomerase/epimerase</fullName>
    </submittedName>
</protein>
<dbReference type="InterPro" id="IPR013022">
    <property type="entry name" value="Xyl_isomerase-like_TIM-brl"/>
</dbReference>
<proteinExistence type="predicted"/>
<reference evidence="3 4" key="1">
    <citation type="submission" date="2020-11" db="EMBL/GenBank/DDBJ databases">
        <title>Arthrobacter antarcticus sp. nov., isolated from Antarctic Soil.</title>
        <authorList>
            <person name="Li J."/>
        </authorList>
    </citation>
    <scope>NUCLEOTIDE SEQUENCE [LARGE SCALE GENOMIC DNA]</scope>
    <source>
        <strain evidence="3 4">Z1-20</strain>
    </source>
</reference>
<dbReference type="GO" id="GO:0016853">
    <property type="term" value="F:isomerase activity"/>
    <property type="evidence" value="ECO:0007669"/>
    <property type="project" value="UniProtKB-KW"/>
</dbReference>
<evidence type="ECO:0000256" key="1">
    <source>
        <dbReference type="ARBA" id="ARBA00023277"/>
    </source>
</evidence>
<dbReference type="Gene3D" id="3.20.20.150">
    <property type="entry name" value="Divalent-metal-dependent TIM barrel enzymes"/>
    <property type="match status" value="1"/>
</dbReference>
<keyword evidence="4" id="KW-1185">Reference proteome</keyword>
<evidence type="ECO:0000259" key="2">
    <source>
        <dbReference type="Pfam" id="PF01261"/>
    </source>
</evidence>
<dbReference type="InterPro" id="IPR050312">
    <property type="entry name" value="IolE/XylAMocC-like"/>
</dbReference>
<dbReference type="PANTHER" id="PTHR12110">
    <property type="entry name" value="HYDROXYPYRUVATE ISOMERASE"/>
    <property type="match status" value="1"/>
</dbReference>
<feature type="domain" description="Xylose isomerase-like TIM barrel" evidence="2">
    <location>
        <begin position="44"/>
        <end position="292"/>
    </location>
</feature>
<accession>A0A931CLX7</accession>
<dbReference type="SUPFAM" id="SSF51658">
    <property type="entry name" value="Xylose isomerase-like"/>
    <property type="match status" value="1"/>
</dbReference>
<dbReference type="InterPro" id="IPR036237">
    <property type="entry name" value="Xyl_isomerase-like_sf"/>
</dbReference>